<dbReference type="OrthoDB" id="273564at2"/>
<keyword evidence="3" id="KW-1185">Reference proteome</keyword>
<dbReference type="NCBIfam" id="TIGR03354">
    <property type="entry name" value="VI_FHA"/>
    <property type="match status" value="1"/>
</dbReference>
<dbReference type="Proteomes" id="UP000005324">
    <property type="component" value="Unassembled WGS sequence"/>
</dbReference>
<dbReference type="Pfam" id="PF20232">
    <property type="entry name" value="T6SS_FHA_C"/>
    <property type="match status" value="1"/>
</dbReference>
<dbReference type="InterPro" id="IPR046883">
    <property type="entry name" value="T6SS_FHA_C"/>
</dbReference>
<protein>
    <recommendedName>
        <fullName evidence="1">Type VI secretion system FHA domain-containing protein</fullName>
    </recommendedName>
</protein>
<gene>
    <name evidence="2" type="ORF">HMPREF0731_2798</name>
</gene>
<evidence type="ECO:0000259" key="1">
    <source>
        <dbReference type="Pfam" id="PF20232"/>
    </source>
</evidence>
<feature type="non-terminal residue" evidence="2">
    <location>
        <position position="1"/>
    </location>
</feature>
<comment type="caution">
    <text evidence="2">The sequence shown here is derived from an EMBL/GenBank/DDBJ whole genome shotgun (WGS) entry which is preliminary data.</text>
</comment>
<dbReference type="EMBL" id="ADVL01000575">
    <property type="protein sequence ID" value="EFH10980.1"/>
    <property type="molecule type" value="Genomic_DNA"/>
</dbReference>
<name>D5RNY7_9PROT</name>
<dbReference type="AlphaFoldDB" id="D5RNY7"/>
<dbReference type="RefSeq" id="WP_007006069.1">
    <property type="nucleotide sequence ID" value="NZ_GG770903.1"/>
</dbReference>
<proteinExistence type="predicted"/>
<dbReference type="HOGENOM" id="CLU_1471263_0_0_5"/>
<reference evidence="2 3" key="1">
    <citation type="submission" date="2010-04" db="EMBL/GenBank/DDBJ databases">
        <authorList>
            <person name="Qin X."/>
            <person name="Bachman B."/>
            <person name="Battles P."/>
            <person name="Bell A."/>
            <person name="Bess C."/>
            <person name="Bickham C."/>
            <person name="Chaboub L."/>
            <person name="Chen D."/>
            <person name="Coyle M."/>
            <person name="Deiros D.R."/>
            <person name="Dinh H."/>
            <person name="Forbes L."/>
            <person name="Fowler G."/>
            <person name="Francisco L."/>
            <person name="Fu Q."/>
            <person name="Gubbala S."/>
            <person name="Hale W."/>
            <person name="Han Y."/>
            <person name="Hemphill L."/>
            <person name="Highlander S.K."/>
            <person name="Hirani K."/>
            <person name="Hogues M."/>
            <person name="Jackson L."/>
            <person name="Jakkamsetti A."/>
            <person name="Javaid M."/>
            <person name="Jiang H."/>
            <person name="Korchina V."/>
            <person name="Kovar C."/>
            <person name="Lara F."/>
            <person name="Lee S."/>
            <person name="Mata R."/>
            <person name="Mathew T."/>
            <person name="Moen C."/>
            <person name="Morales K."/>
            <person name="Munidasa M."/>
            <person name="Nazareth L."/>
            <person name="Ngo R."/>
            <person name="Nguyen L."/>
            <person name="Okwuonu G."/>
            <person name="Ongeri F."/>
            <person name="Patil S."/>
            <person name="Petrosino J."/>
            <person name="Pham C."/>
            <person name="Pham P."/>
            <person name="Pu L.-L."/>
            <person name="Puazo M."/>
            <person name="Raj R."/>
            <person name="Reid J."/>
            <person name="Rouhana J."/>
            <person name="Saada N."/>
            <person name="Shang Y."/>
            <person name="Simmons D."/>
            <person name="Thornton R."/>
            <person name="Warren J."/>
            <person name="Weissenberger G."/>
            <person name="Zhang J."/>
            <person name="Zhang L."/>
            <person name="Zhou C."/>
            <person name="Zhu D."/>
            <person name="Muzny D."/>
            <person name="Worley K."/>
            <person name="Gibbs R."/>
        </authorList>
    </citation>
    <scope>NUCLEOTIDE SEQUENCE [LARGE SCALE GENOMIC DNA]</scope>
    <source>
        <strain evidence="2 3">ATCC 49957</strain>
    </source>
</reference>
<dbReference type="InterPro" id="IPR017735">
    <property type="entry name" value="T6SS_FHA"/>
</dbReference>
<feature type="domain" description="Type VI secretion system FHA" evidence="1">
    <location>
        <begin position="7"/>
        <end position="176"/>
    </location>
</feature>
<evidence type="ECO:0000313" key="3">
    <source>
        <dbReference type="Proteomes" id="UP000005324"/>
    </source>
</evidence>
<sequence length="183" mass="19090">LLAAFLQGAGLPPHALTGIAPEAALHAAGQLSRIALAGLRALLIARADAKREFRIEQTMLRASGNNPVKFAASDAAALQGLLTSPDTAAAVQETVTDLAAHQAAGLAATQAAARALLDRLAPARLEAEDQGGGLLPGAREKRLWDRYKALHRATGEQFDDDFDSAFGKAFARAYEDALRGGRG</sequence>
<organism evidence="2 3">
    <name type="scientific">Pseudoroseomonas cervicalis ATCC 49957</name>
    <dbReference type="NCBI Taxonomy" id="525371"/>
    <lineage>
        <taxon>Bacteria</taxon>
        <taxon>Pseudomonadati</taxon>
        <taxon>Pseudomonadota</taxon>
        <taxon>Alphaproteobacteria</taxon>
        <taxon>Acetobacterales</taxon>
        <taxon>Roseomonadaceae</taxon>
        <taxon>Roseomonas</taxon>
    </lineage>
</organism>
<evidence type="ECO:0000313" key="2">
    <source>
        <dbReference type="EMBL" id="EFH10980.1"/>
    </source>
</evidence>
<accession>D5RNY7</accession>